<keyword evidence="3" id="KW-1015">Disulfide bond</keyword>
<feature type="domain" description="Bifunctional inhibitor/plant lipid transfer protein/seed storage helical" evidence="5">
    <location>
        <begin position="47"/>
        <end position="141"/>
    </location>
</feature>
<dbReference type="OrthoDB" id="1922883at2759"/>
<evidence type="ECO:0000313" key="6">
    <source>
        <dbReference type="EMBL" id="KAB1215322.1"/>
    </source>
</evidence>
<comment type="caution">
    <text evidence="6">The sequence shown here is derived from an EMBL/GenBank/DDBJ whole genome shotgun (WGS) entry which is preliminary data.</text>
</comment>
<dbReference type="InterPro" id="IPR000617">
    <property type="entry name" value="Napin/2SS/CON"/>
</dbReference>
<reference evidence="6 7" key="1">
    <citation type="journal article" date="2019" name="Plant Biotechnol. J.">
        <title>The red bayberry genome and genetic basis of sex determination.</title>
        <authorList>
            <person name="Jia H.M."/>
            <person name="Jia H.J."/>
            <person name="Cai Q.L."/>
            <person name="Wang Y."/>
            <person name="Zhao H.B."/>
            <person name="Yang W.F."/>
            <person name="Wang G.Y."/>
            <person name="Li Y.H."/>
            <person name="Zhan D.L."/>
            <person name="Shen Y.T."/>
            <person name="Niu Q.F."/>
            <person name="Chang L."/>
            <person name="Qiu J."/>
            <person name="Zhao L."/>
            <person name="Xie H.B."/>
            <person name="Fu W.Y."/>
            <person name="Jin J."/>
            <person name="Li X.W."/>
            <person name="Jiao Y."/>
            <person name="Zhou C.C."/>
            <person name="Tu T."/>
            <person name="Chai C.Y."/>
            <person name="Gao J.L."/>
            <person name="Fan L.J."/>
            <person name="van de Weg E."/>
            <person name="Wang J.Y."/>
            <person name="Gao Z.S."/>
        </authorList>
    </citation>
    <scope>NUCLEOTIDE SEQUENCE [LARGE SCALE GENOMIC DNA]</scope>
    <source>
        <tissue evidence="6">Leaves</tissue>
    </source>
</reference>
<dbReference type="InterPro" id="IPR036312">
    <property type="entry name" value="Bifun_inhib/LTP/seed_sf"/>
</dbReference>
<evidence type="ECO:0000256" key="4">
    <source>
        <dbReference type="SAM" id="SignalP"/>
    </source>
</evidence>
<dbReference type="Proteomes" id="UP000516437">
    <property type="component" value="Chromosome 4"/>
</dbReference>
<evidence type="ECO:0000313" key="7">
    <source>
        <dbReference type="Proteomes" id="UP000516437"/>
    </source>
</evidence>
<dbReference type="PRINTS" id="PR00496">
    <property type="entry name" value="NAPIN"/>
</dbReference>
<accession>A0A6A1VQV1</accession>
<dbReference type="CDD" id="cd00261">
    <property type="entry name" value="AAI_SS"/>
    <property type="match status" value="1"/>
</dbReference>
<gene>
    <name evidence="6" type="ORF">CJ030_MR4G026746</name>
</gene>
<evidence type="ECO:0000256" key="2">
    <source>
        <dbReference type="ARBA" id="ARBA00022729"/>
    </source>
</evidence>
<name>A0A6A1VQV1_9ROSI</name>
<keyword evidence="2 4" id="KW-0732">Signal</keyword>
<dbReference type="GO" id="GO:0045735">
    <property type="term" value="F:nutrient reservoir activity"/>
    <property type="evidence" value="ECO:0007669"/>
    <property type="project" value="InterPro"/>
</dbReference>
<evidence type="ECO:0000259" key="5">
    <source>
        <dbReference type="SMART" id="SM00499"/>
    </source>
</evidence>
<protein>
    <submittedName>
        <fullName evidence="6">2S albumin</fullName>
    </submittedName>
</protein>
<keyword evidence="7" id="KW-1185">Reference proteome</keyword>
<dbReference type="Pfam" id="PF00234">
    <property type="entry name" value="Tryp_alpha_amyl"/>
    <property type="match status" value="1"/>
</dbReference>
<dbReference type="SUPFAM" id="SSF47699">
    <property type="entry name" value="Bifunctional inhibitor/lipid-transfer protein/seed storage 2S albumin"/>
    <property type="match status" value="1"/>
</dbReference>
<organism evidence="6 7">
    <name type="scientific">Morella rubra</name>
    <name type="common">Chinese bayberry</name>
    <dbReference type="NCBI Taxonomy" id="262757"/>
    <lineage>
        <taxon>Eukaryota</taxon>
        <taxon>Viridiplantae</taxon>
        <taxon>Streptophyta</taxon>
        <taxon>Embryophyta</taxon>
        <taxon>Tracheophyta</taxon>
        <taxon>Spermatophyta</taxon>
        <taxon>Magnoliopsida</taxon>
        <taxon>eudicotyledons</taxon>
        <taxon>Gunneridae</taxon>
        <taxon>Pentapetalae</taxon>
        <taxon>rosids</taxon>
        <taxon>fabids</taxon>
        <taxon>Fagales</taxon>
        <taxon>Myricaceae</taxon>
        <taxon>Morella</taxon>
    </lineage>
</organism>
<evidence type="ECO:0000256" key="1">
    <source>
        <dbReference type="ARBA" id="ARBA00008262"/>
    </source>
</evidence>
<dbReference type="Gene3D" id="1.10.110.10">
    <property type="entry name" value="Plant lipid-transfer and hydrophobic proteins"/>
    <property type="match status" value="1"/>
</dbReference>
<feature type="signal peptide" evidence="4">
    <location>
        <begin position="1"/>
        <end position="24"/>
    </location>
</feature>
<dbReference type="PANTHER" id="PTHR35496">
    <property type="entry name" value="2S SEED STORAGE PROTEIN 1-RELATED"/>
    <property type="match status" value="1"/>
</dbReference>
<dbReference type="EMBL" id="RXIC02000022">
    <property type="protein sequence ID" value="KAB1215322.1"/>
    <property type="molecule type" value="Genomic_DNA"/>
</dbReference>
<dbReference type="AlphaFoldDB" id="A0A6A1VQV1"/>
<sequence length="152" mass="17181">MARLSTLAALAALAAIFFIAHASAHRTTITSVDIDEDIENPMQGESCREQLQQQQYLRHCQNYMRQQSQGPGRFDEDNQMQHFQQCCRQLRQMDRECRCEGLRQMMRQMQGMMRGEEMQEMTEMAGTCQENAASAPSAVKCAAVGTRGGHAC</sequence>
<proteinExistence type="inferred from homology"/>
<comment type="similarity">
    <text evidence="1">Belongs to the 2S seed storage albumins family.</text>
</comment>
<evidence type="ECO:0000256" key="3">
    <source>
        <dbReference type="ARBA" id="ARBA00023157"/>
    </source>
</evidence>
<feature type="chain" id="PRO_5025572713" evidence="4">
    <location>
        <begin position="25"/>
        <end position="152"/>
    </location>
</feature>
<dbReference type="SMART" id="SM00499">
    <property type="entry name" value="AAI"/>
    <property type="match status" value="1"/>
</dbReference>
<dbReference type="InterPro" id="IPR016140">
    <property type="entry name" value="Bifunc_inhib/LTP/seed_store"/>
</dbReference>
<dbReference type="PANTHER" id="PTHR35496:SF20">
    <property type="entry name" value="2S SEED STORAGE PROTEIN 1-RELATED"/>
    <property type="match status" value="1"/>
</dbReference>